<evidence type="ECO:0000256" key="5">
    <source>
        <dbReference type="SAM" id="MobiDB-lite"/>
    </source>
</evidence>
<dbReference type="EMBL" id="CADCWN010000175">
    <property type="protein sequence ID" value="CAA9574062.1"/>
    <property type="molecule type" value="Genomic_DNA"/>
</dbReference>
<dbReference type="SUPFAM" id="SSF89392">
    <property type="entry name" value="Prokaryotic lipoproteins and lipoprotein localization factors"/>
    <property type="match status" value="1"/>
</dbReference>
<dbReference type="GO" id="GO:0030313">
    <property type="term" value="C:cell envelope"/>
    <property type="evidence" value="ECO:0007669"/>
    <property type="project" value="UniProtKB-SubCell"/>
</dbReference>
<evidence type="ECO:0000256" key="2">
    <source>
        <dbReference type="ARBA" id="ARBA00009194"/>
    </source>
</evidence>
<evidence type="ECO:0000256" key="6">
    <source>
        <dbReference type="SAM" id="SignalP"/>
    </source>
</evidence>
<dbReference type="Gene3D" id="2.50.20.20">
    <property type="match status" value="1"/>
</dbReference>
<gene>
    <name evidence="7" type="ORF">AVDCRST_MAG18-2333</name>
</gene>
<evidence type="ECO:0000313" key="7">
    <source>
        <dbReference type="EMBL" id="CAA9574062.1"/>
    </source>
</evidence>
<evidence type="ECO:0000256" key="3">
    <source>
        <dbReference type="ARBA" id="ARBA00022475"/>
    </source>
</evidence>
<comment type="similarity">
    <text evidence="2">Belongs to the LppX/LprAFG lipoprotein family.</text>
</comment>
<dbReference type="Pfam" id="PF07161">
    <property type="entry name" value="LppX_LprAFG"/>
    <property type="match status" value="1"/>
</dbReference>
<protein>
    <submittedName>
        <fullName evidence="7">Uncharacterized protein</fullName>
    </submittedName>
</protein>
<feature type="compositionally biased region" description="Low complexity" evidence="5">
    <location>
        <begin position="62"/>
        <end position="105"/>
    </location>
</feature>
<sequence length="304" mass="29888">MQKLRRYLALGGLSVGMTVLAACGASPTATTGPAATTAATTAAATARPSTAPAASATIAPAGVTRTASASVTTPAATATRATTPAAATATRAGTVTSGTATRTGSPTALVTPSQAVSNLQRLDNSRQTWAFTGFTVAGLSGNLNPVFEYNGGNQKVTLAAGGTNLEAYQVGGVLYVRAPIGGVIQADASNPLAAPAQTLFATPAALLTALVPANTSYTVAGTETINGLQATRYTASVALTDLGFVNPALAGQGGTAATTVWVDTTQGVLVALQSNITAAGSNTAATARLDVTQIGQTPAIVVPR</sequence>
<evidence type="ECO:0000256" key="1">
    <source>
        <dbReference type="ARBA" id="ARBA00004196"/>
    </source>
</evidence>
<comment type="subcellular location">
    <subcellularLocation>
        <location evidence="1">Cell envelope</location>
    </subcellularLocation>
</comment>
<feature type="signal peptide" evidence="6">
    <location>
        <begin position="1"/>
        <end position="21"/>
    </location>
</feature>
<dbReference type="PROSITE" id="PS51257">
    <property type="entry name" value="PROKAR_LIPOPROTEIN"/>
    <property type="match status" value="1"/>
</dbReference>
<feature type="region of interest" description="Disordered" evidence="5">
    <location>
        <begin position="62"/>
        <end position="107"/>
    </location>
</feature>
<feature type="chain" id="PRO_5026968887" evidence="6">
    <location>
        <begin position="22"/>
        <end position="304"/>
    </location>
</feature>
<proteinExistence type="inferred from homology"/>
<reference evidence="7" key="1">
    <citation type="submission" date="2020-02" db="EMBL/GenBank/DDBJ databases">
        <authorList>
            <person name="Meier V. D."/>
        </authorList>
    </citation>
    <scope>NUCLEOTIDE SEQUENCE</scope>
    <source>
        <strain evidence="7">AVDCRST_MAG18</strain>
    </source>
</reference>
<keyword evidence="3" id="KW-1003">Cell membrane</keyword>
<organism evidence="7">
    <name type="scientific">uncultured Thermomicrobiales bacterium</name>
    <dbReference type="NCBI Taxonomy" id="1645740"/>
    <lineage>
        <taxon>Bacteria</taxon>
        <taxon>Pseudomonadati</taxon>
        <taxon>Thermomicrobiota</taxon>
        <taxon>Thermomicrobia</taxon>
        <taxon>Thermomicrobiales</taxon>
        <taxon>environmental samples</taxon>
    </lineage>
</organism>
<evidence type="ECO:0000256" key="4">
    <source>
        <dbReference type="ARBA" id="ARBA00022729"/>
    </source>
</evidence>
<keyword evidence="3" id="KW-0472">Membrane</keyword>
<name>A0A6J4VCY5_9BACT</name>
<dbReference type="InterPro" id="IPR009830">
    <property type="entry name" value="LppX/LprAFG"/>
</dbReference>
<keyword evidence="4 6" id="KW-0732">Signal</keyword>
<accession>A0A6J4VCY5</accession>
<dbReference type="InterPro" id="IPR029046">
    <property type="entry name" value="LolA/LolB/LppX"/>
</dbReference>
<dbReference type="AlphaFoldDB" id="A0A6J4VCY5"/>